<name>Q1SL03_MEDTR</name>
<evidence type="ECO:0000259" key="1">
    <source>
        <dbReference type="Pfam" id="PF02721"/>
    </source>
</evidence>
<feature type="domain" description="Replication protein A 70 kDa DNA-binding subunit B/D first OB fold" evidence="1">
    <location>
        <begin position="5"/>
        <end position="110"/>
    </location>
</feature>
<dbReference type="SUPFAM" id="SSF50249">
    <property type="entry name" value="Nucleic acid-binding proteins"/>
    <property type="match status" value="2"/>
</dbReference>
<reference evidence="2" key="2">
    <citation type="submission" date="2007-04" db="EMBL/GenBank/DDBJ databases">
        <authorList>
            <consortium name="The International Medicago Genome Annotation Group"/>
        </authorList>
    </citation>
    <scope>NUCLEOTIDE SEQUENCE</scope>
</reference>
<reference evidence="2" key="1">
    <citation type="submission" date="2006-03" db="EMBL/GenBank/DDBJ databases">
        <authorList>
            <person name="Shaull S."/>
            <person name="Lin S."/>
            <person name="Dixon R."/>
            <person name="May G."/>
            <person name="Sumner L."/>
            <person name="Gonzales B."/>
            <person name="Cook D."/>
            <person name="Kim D."/>
            <person name="Roe B.A."/>
        </authorList>
    </citation>
    <scope>NUCLEOTIDE SEQUENCE</scope>
</reference>
<dbReference type="InterPro" id="IPR012340">
    <property type="entry name" value="NA-bd_OB-fold"/>
</dbReference>
<dbReference type="PANTHER" id="PTHR47165">
    <property type="entry name" value="OS03G0429900 PROTEIN"/>
    <property type="match status" value="1"/>
</dbReference>
<proteinExistence type="predicted"/>
<protein>
    <submittedName>
        <fullName evidence="2">Ribosomal protein S2; Nucleic acid-binding, OB-fold</fullName>
    </submittedName>
</protein>
<dbReference type="Pfam" id="PF02721">
    <property type="entry name" value="DUF223"/>
    <property type="match status" value="1"/>
</dbReference>
<dbReference type="CDD" id="cd04480">
    <property type="entry name" value="RPA1_DBD_A_like"/>
    <property type="match status" value="1"/>
</dbReference>
<dbReference type="InterPro" id="IPR003871">
    <property type="entry name" value="RFA1B/D_OB_1st"/>
</dbReference>
<dbReference type="Gene3D" id="2.40.50.140">
    <property type="entry name" value="Nucleic acid-binding proteins"/>
    <property type="match status" value="2"/>
</dbReference>
<keyword evidence="2" id="KW-0689">Ribosomal protein</keyword>
<accession>Q1SL03</accession>
<gene>
    <name evidence="2" type="ORF">MtrDRAFT_AC140549g41v2</name>
</gene>
<keyword evidence="2" id="KW-0687">Ribonucleoprotein</keyword>
<sequence>MMSAKYTPISAVSGGRKNLKMCVRVAHIWLIREKKVPTSIIFMNMLLVDEKGGRIHATARKDLVAKFRSMVQEGGTYQLENAIVDFNESPYKVTSHKHKLSMMHNSTFTKVHLPAIPMNVFEFKPFNEILSSTVEEVSTDVIGHVIERGDIRETEKDRRKSRVIDLTLEDLENNRLHCSLWGEHGDKIVTFFGNHDNDTPTILILQFCKTRVYLGAMGVVNAFNGTKLILNGDLPDVAAYMTRMKNASIQFTRSVSQISTNSSASLSDDLLNTNRMTIESMIESTELYIAISQVTSRGGLKILINDDDGDDTDVASSVVYREVFRNV</sequence>
<organism evidence="2">
    <name type="scientific">Medicago truncatula</name>
    <name type="common">Barrel medic</name>
    <name type="synonym">Medicago tribuloides</name>
    <dbReference type="NCBI Taxonomy" id="3880"/>
    <lineage>
        <taxon>Eukaryota</taxon>
        <taxon>Viridiplantae</taxon>
        <taxon>Streptophyta</taxon>
        <taxon>Embryophyta</taxon>
        <taxon>Tracheophyta</taxon>
        <taxon>Spermatophyta</taxon>
        <taxon>Magnoliopsida</taxon>
        <taxon>eudicotyledons</taxon>
        <taxon>Gunneridae</taxon>
        <taxon>Pentapetalae</taxon>
        <taxon>rosids</taxon>
        <taxon>fabids</taxon>
        <taxon>Fabales</taxon>
        <taxon>Fabaceae</taxon>
        <taxon>Papilionoideae</taxon>
        <taxon>50 kb inversion clade</taxon>
        <taxon>NPAAA clade</taxon>
        <taxon>Hologalegina</taxon>
        <taxon>IRL clade</taxon>
        <taxon>Trifolieae</taxon>
        <taxon>Medicago</taxon>
    </lineage>
</organism>
<dbReference type="AlphaFoldDB" id="Q1SL03"/>
<dbReference type="GO" id="GO:0005840">
    <property type="term" value="C:ribosome"/>
    <property type="evidence" value="ECO:0007669"/>
    <property type="project" value="UniProtKB-KW"/>
</dbReference>
<dbReference type="CDD" id="cd04481">
    <property type="entry name" value="RPA1_DBD_B_like"/>
    <property type="match status" value="1"/>
</dbReference>
<dbReference type="EMBL" id="AC140549">
    <property type="protein sequence ID" value="ABE91948.1"/>
    <property type="molecule type" value="Genomic_DNA"/>
</dbReference>
<dbReference type="PANTHER" id="PTHR47165:SF4">
    <property type="entry name" value="OS03G0429900 PROTEIN"/>
    <property type="match status" value="1"/>
</dbReference>
<evidence type="ECO:0000313" key="2">
    <source>
        <dbReference type="EMBL" id="ABE91948.1"/>
    </source>
</evidence>